<keyword evidence="3" id="KW-1185">Reference proteome</keyword>
<organism evidence="2 3">
    <name type="scientific">Dimorphilus gyrociliatus</name>
    <dbReference type="NCBI Taxonomy" id="2664684"/>
    <lineage>
        <taxon>Eukaryota</taxon>
        <taxon>Metazoa</taxon>
        <taxon>Spiralia</taxon>
        <taxon>Lophotrochozoa</taxon>
        <taxon>Annelida</taxon>
        <taxon>Polychaeta</taxon>
        <taxon>Polychaeta incertae sedis</taxon>
        <taxon>Dinophilidae</taxon>
        <taxon>Dimorphilus</taxon>
    </lineage>
</organism>
<proteinExistence type="predicted"/>
<name>A0A7I8VK41_9ANNE</name>
<keyword evidence="1" id="KW-1133">Transmembrane helix</keyword>
<evidence type="ECO:0000313" key="3">
    <source>
        <dbReference type="Proteomes" id="UP000549394"/>
    </source>
</evidence>
<gene>
    <name evidence="2" type="ORF">DGYR_LOCUS4505</name>
</gene>
<evidence type="ECO:0000313" key="2">
    <source>
        <dbReference type="EMBL" id="CAD5115807.1"/>
    </source>
</evidence>
<accession>A0A7I8VK41</accession>
<dbReference type="AlphaFoldDB" id="A0A7I8VK41"/>
<sequence length="147" mass="16157">MSTVDEEYNAGMELTDSSSSCIYPPHTIQDTSVTNDDGIEVISYTADSNTYFKTSPGDEVRALAGTVAGDEDEVQTMKQKKIARAVMIVAGGLIIISILLVGITLAMSHRIDEMVRRKQGGMTRSANIWIETTTIFAQYNPNRNRAY</sequence>
<evidence type="ECO:0000256" key="1">
    <source>
        <dbReference type="SAM" id="Phobius"/>
    </source>
</evidence>
<comment type="caution">
    <text evidence="2">The sequence shown here is derived from an EMBL/GenBank/DDBJ whole genome shotgun (WGS) entry which is preliminary data.</text>
</comment>
<keyword evidence="1" id="KW-0472">Membrane</keyword>
<dbReference type="Proteomes" id="UP000549394">
    <property type="component" value="Unassembled WGS sequence"/>
</dbReference>
<reference evidence="2 3" key="1">
    <citation type="submission" date="2020-08" db="EMBL/GenBank/DDBJ databases">
        <authorList>
            <person name="Hejnol A."/>
        </authorList>
    </citation>
    <scope>NUCLEOTIDE SEQUENCE [LARGE SCALE GENOMIC DNA]</scope>
</reference>
<feature type="transmembrane region" description="Helical" evidence="1">
    <location>
        <begin position="85"/>
        <end position="107"/>
    </location>
</feature>
<keyword evidence="1" id="KW-0812">Transmembrane</keyword>
<dbReference type="EMBL" id="CAJFCJ010000006">
    <property type="protein sequence ID" value="CAD5115807.1"/>
    <property type="molecule type" value="Genomic_DNA"/>
</dbReference>
<protein>
    <submittedName>
        <fullName evidence="2">DgyrCDS4749</fullName>
    </submittedName>
</protein>